<dbReference type="Proteomes" id="UP001172159">
    <property type="component" value="Unassembled WGS sequence"/>
</dbReference>
<dbReference type="AlphaFoldDB" id="A0AA40K105"/>
<comment type="caution">
    <text evidence="1">The sequence shown here is derived from an EMBL/GenBank/DDBJ whole genome shotgun (WGS) entry which is preliminary data.</text>
</comment>
<evidence type="ECO:0000313" key="2">
    <source>
        <dbReference type="Proteomes" id="UP001172159"/>
    </source>
</evidence>
<proteinExistence type="predicted"/>
<dbReference type="EMBL" id="JAUKTV010000003">
    <property type="protein sequence ID" value="KAK0741871.1"/>
    <property type="molecule type" value="Genomic_DNA"/>
</dbReference>
<protein>
    <submittedName>
        <fullName evidence="1">Uncharacterized protein</fullName>
    </submittedName>
</protein>
<accession>A0AA40K105</accession>
<keyword evidence="2" id="KW-1185">Reference proteome</keyword>
<organism evidence="1 2">
    <name type="scientific">Apiosordaria backusii</name>
    <dbReference type="NCBI Taxonomy" id="314023"/>
    <lineage>
        <taxon>Eukaryota</taxon>
        <taxon>Fungi</taxon>
        <taxon>Dikarya</taxon>
        <taxon>Ascomycota</taxon>
        <taxon>Pezizomycotina</taxon>
        <taxon>Sordariomycetes</taxon>
        <taxon>Sordariomycetidae</taxon>
        <taxon>Sordariales</taxon>
        <taxon>Lasiosphaeriaceae</taxon>
        <taxon>Apiosordaria</taxon>
    </lineage>
</organism>
<sequence>MDGSAPKQDGSAAGPPPRKYLGDLAVVDIAPEGDLVLRVTFNTSKETLKAARKAKGSSLLSQTPHTVLKTTVKQGYRVQISVLKENSGYFTRLLGDTRFTEAKAVETSLQKLSLQNIKPSEADLTSLPVVEINEDDEASRTANLNTAFGDLMRILHRVPITTKPITIRFLAVIAVLADRFNCTPLVSKWLNAVKFKFPPTTIQNQNRTGPALSKSTEELLRQKILVSWLLDRPLVFQGVTRELVMYGSRRWCTLFDEEDEQSEHAYTAAWWDLPSGLETELQHRRDCLLNTISSIPSHFLSLYTSPSASRPQCKLGYTSSPSCDSFQLGEAIKFLINRNLLSFIDYSPQSYDRFHTSGPPNDYIMSDVSYTIKTLKQCPSYQIDKDHNHCGLRGRMGRILEFVEARLGGGGVGINRVEWAKDRGETSWEGKQGLEDSEGRVFRYTSSVSSDPRLKYGGAFAAEKLTRDVFTADEWDWTAEEHEGETEGVSFGRWKLGEKSFPR</sequence>
<gene>
    <name evidence="1" type="ORF">B0T21DRAFT_283177</name>
</gene>
<name>A0AA40K105_9PEZI</name>
<evidence type="ECO:0000313" key="1">
    <source>
        <dbReference type="EMBL" id="KAK0741871.1"/>
    </source>
</evidence>
<reference evidence="1" key="1">
    <citation type="submission" date="2023-06" db="EMBL/GenBank/DDBJ databases">
        <title>Genome-scale phylogeny and comparative genomics of the fungal order Sordariales.</title>
        <authorList>
            <consortium name="Lawrence Berkeley National Laboratory"/>
            <person name="Hensen N."/>
            <person name="Bonometti L."/>
            <person name="Westerberg I."/>
            <person name="Brannstrom I.O."/>
            <person name="Guillou S."/>
            <person name="Cros-Aarteil S."/>
            <person name="Calhoun S."/>
            <person name="Haridas S."/>
            <person name="Kuo A."/>
            <person name="Mondo S."/>
            <person name="Pangilinan J."/>
            <person name="Riley R."/>
            <person name="Labutti K."/>
            <person name="Andreopoulos B."/>
            <person name="Lipzen A."/>
            <person name="Chen C."/>
            <person name="Yanf M."/>
            <person name="Daum C."/>
            <person name="Ng V."/>
            <person name="Clum A."/>
            <person name="Steindorff A."/>
            <person name="Ohm R."/>
            <person name="Martin F."/>
            <person name="Silar P."/>
            <person name="Natvig D."/>
            <person name="Lalanne C."/>
            <person name="Gautier V."/>
            <person name="Ament-Velasquez S.L."/>
            <person name="Kruys A."/>
            <person name="Hutchinson M.I."/>
            <person name="Powell A.J."/>
            <person name="Barry K."/>
            <person name="Miller A.N."/>
            <person name="Grigoriev I.V."/>
            <person name="Debuchy R."/>
            <person name="Gladieux P."/>
            <person name="Thoren M.H."/>
            <person name="Johannesson H."/>
        </authorList>
    </citation>
    <scope>NUCLEOTIDE SEQUENCE</scope>
    <source>
        <strain evidence="1">CBS 540.89</strain>
    </source>
</reference>